<dbReference type="OMA" id="ADCIRRN"/>
<dbReference type="InParanoid" id="H3CBZ6"/>
<dbReference type="InterPro" id="IPR043502">
    <property type="entry name" value="DNA/RNA_pol_sf"/>
</dbReference>
<proteinExistence type="predicted"/>
<evidence type="ECO:0000259" key="1">
    <source>
        <dbReference type="Pfam" id="PF00078"/>
    </source>
</evidence>
<dbReference type="PANTHER" id="PTHR33116:SF78">
    <property type="entry name" value="OS12G0587133 PROTEIN"/>
    <property type="match status" value="1"/>
</dbReference>
<evidence type="ECO:0000313" key="2">
    <source>
        <dbReference type="Ensembl" id="ENSTNIP00000005768.1"/>
    </source>
</evidence>
<name>H3CBZ6_TETNG</name>
<dbReference type="PANTHER" id="PTHR33116">
    <property type="entry name" value="REVERSE TRANSCRIPTASE ZINC-BINDING DOMAIN-CONTAINING PROTEIN-RELATED-RELATED"/>
    <property type="match status" value="1"/>
</dbReference>
<accession>H3CBZ6</accession>
<organism evidence="2 3">
    <name type="scientific">Tetraodon nigroviridis</name>
    <name type="common">Spotted green pufferfish</name>
    <name type="synonym">Chelonodon nigroviridis</name>
    <dbReference type="NCBI Taxonomy" id="99883"/>
    <lineage>
        <taxon>Eukaryota</taxon>
        <taxon>Metazoa</taxon>
        <taxon>Chordata</taxon>
        <taxon>Craniata</taxon>
        <taxon>Vertebrata</taxon>
        <taxon>Euteleostomi</taxon>
        <taxon>Actinopterygii</taxon>
        <taxon>Neopterygii</taxon>
        <taxon>Teleostei</taxon>
        <taxon>Neoteleostei</taxon>
        <taxon>Acanthomorphata</taxon>
        <taxon>Eupercaria</taxon>
        <taxon>Tetraodontiformes</taxon>
        <taxon>Tetradontoidea</taxon>
        <taxon>Tetraodontidae</taxon>
        <taxon>Tetraodon</taxon>
    </lineage>
</organism>
<dbReference type="STRING" id="99883.ENSTNIP00000005768"/>
<reference evidence="2" key="2">
    <citation type="submission" date="2025-08" db="UniProtKB">
        <authorList>
            <consortium name="Ensembl"/>
        </authorList>
    </citation>
    <scope>IDENTIFICATION</scope>
</reference>
<dbReference type="AlphaFoldDB" id="H3CBZ6"/>
<dbReference type="Proteomes" id="UP000007303">
    <property type="component" value="Unassembled WGS sequence"/>
</dbReference>
<dbReference type="Ensembl" id="ENSTNIT00000005916.1">
    <property type="protein sequence ID" value="ENSTNIP00000005768.1"/>
    <property type="gene ID" value="ENSTNIG00000003188.1"/>
</dbReference>
<keyword evidence="3" id="KW-1185">Reference proteome</keyword>
<dbReference type="SUPFAM" id="SSF56672">
    <property type="entry name" value="DNA/RNA polymerases"/>
    <property type="match status" value="1"/>
</dbReference>
<feature type="domain" description="Reverse transcriptase" evidence="1">
    <location>
        <begin position="229"/>
        <end position="344"/>
    </location>
</feature>
<dbReference type="Pfam" id="PF00078">
    <property type="entry name" value="RVT_1"/>
    <property type="match status" value="1"/>
</dbReference>
<reference evidence="3" key="1">
    <citation type="journal article" date="2004" name="Nature">
        <title>Genome duplication in the teleost fish Tetraodon nigroviridis reveals the early vertebrate proto-karyotype.</title>
        <authorList>
            <person name="Jaillon O."/>
            <person name="Aury J.-M."/>
            <person name="Brunet F."/>
            <person name="Petit J.-L."/>
            <person name="Stange-Thomann N."/>
            <person name="Mauceli E."/>
            <person name="Bouneau L."/>
            <person name="Fischer C."/>
            <person name="Ozouf-Costaz C."/>
            <person name="Bernot A."/>
            <person name="Nicaud S."/>
            <person name="Jaffe D."/>
            <person name="Fisher S."/>
            <person name="Lutfalla G."/>
            <person name="Dossat C."/>
            <person name="Segurens B."/>
            <person name="Dasilva C."/>
            <person name="Salanoubat M."/>
            <person name="Levy M."/>
            <person name="Boudet N."/>
            <person name="Castellano S."/>
            <person name="Anthouard V."/>
            <person name="Jubin C."/>
            <person name="Castelli V."/>
            <person name="Katinka M."/>
            <person name="Vacherie B."/>
            <person name="Biemont C."/>
            <person name="Skalli Z."/>
            <person name="Cattolico L."/>
            <person name="Poulain J."/>
            <person name="De Berardinis V."/>
            <person name="Cruaud C."/>
            <person name="Duprat S."/>
            <person name="Brottier P."/>
            <person name="Coutanceau J.-P."/>
            <person name="Gouzy J."/>
            <person name="Parra G."/>
            <person name="Lardier G."/>
            <person name="Chapple C."/>
            <person name="McKernan K.J."/>
            <person name="McEwan P."/>
            <person name="Bosak S."/>
            <person name="Kellis M."/>
            <person name="Volff J.-N."/>
            <person name="Guigo R."/>
            <person name="Zody M.C."/>
            <person name="Mesirov J."/>
            <person name="Lindblad-Toh K."/>
            <person name="Birren B."/>
            <person name="Nusbaum C."/>
            <person name="Kahn D."/>
            <person name="Robinson-Rechavi M."/>
            <person name="Laudet V."/>
            <person name="Schachter V."/>
            <person name="Quetier F."/>
            <person name="Saurin W."/>
            <person name="Scarpelli C."/>
            <person name="Wincker P."/>
            <person name="Lander E.S."/>
            <person name="Weissenbach J."/>
            <person name="Roest Crollius H."/>
        </authorList>
    </citation>
    <scope>NUCLEOTIDE SEQUENCE [LARGE SCALE GENOMIC DNA]</scope>
</reference>
<protein>
    <recommendedName>
        <fullName evidence="1">Reverse transcriptase domain-containing protein</fullName>
    </recommendedName>
</protein>
<evidence type="ECO:0000313" key="3">
    <source>
        <dbReference type="Proteomes" id="UP000007303"/>
    </source>
</evidence>
<dbReference type="InterPro" id="IPR000477">
    <property type="entry name" value="RT_dom"/>
</dbReference>
<dbReference type="HOGENOM" id="CLU_586540_0_0_1"/>
<reference evidence="2" key="3">
    <citation type="submission" date="2025-09" db="UniProtKB">
        <authorList>
            <consortium name="Ensembl"/>
        </authorList>
    </citation>
    <scope>IDENTIFICATION</scope>
</reference>
<dbReference type="GeneTree" id="ENSGT00990000204465"/>
<sequence>MDDPSGLAAQLGLTSVRIITKLLDHWRSRLSPSDRLLLTSPTTTVGEEEPFPAIALAPDFKDCNGPLLKNTSFIPLQETTGKTFYRMMPHPASARALGRLAESRELADVWRTFNREAKQYTIQQWWDYGKAQVKQLCQQLTRGVTKELVRNMKDLEQQVGDIIRKYAAGFYKDLYGSEWSSNPDMQDSFLRGLPQVGEDTNAGLAAEVTLPELHATTYCVPGRLISDNIQRGVRQGCSLSGMLYTIAIEPLLHRLRQKLVGICFPQCPVSFKLSVYADDLIVLTNSQQDIDVLANTVNDFGFISSAKVNWGKSEALMAGGGLGEGLTLPGGLQWKSGGLRYLGVFLGEESFMRRNWEDSLEKTRGKLEKWKWLLPKMSFRGRTLVINNIVSSSLWHKLTVVEPPAPLLSQIQRVLVDFIWDKLHWIPQSVLFLPKEEGGQGLVHLASRRGPPNWAKLCGDRCPAAF</sequence>